<organism evidence="1 2">
    <name type="scientific">Sphingomonas bisphenolicum</name>
    <dbReference type="NCBI Taxonomy" id="296544"/>
    <lineage>
        <taxon>Bacteria</taxon>
        <taxon>Pseudomonadati</taxon>
        <taxon>Pseudomonadota</taxon>
        <taxon>Alphaproteobacteria</taxon>
        <taxon>Sphingomonadales</taxon>
        <taxon>Sphingomonadaceae</taxon>
        <taxon>Sphingomonas</taxon>
    </lineage>
</organism>
<proteinExistence type="predicted"/>
<sequence length="273" mass="30366">MTDGHLPPRAVLDIAKILGDDDRAFVVGGQALNLWAEYYSEGAAELLEFRPYTSKDIDYFGQRVVAEKLAAGLGGSIDVPSPDDTTFQTAIVHATVQGIDIDIDFLSHVKGVQRGLEAGVVDLLLPYDHEGKEAELAIRLMHPLHCLQSRVANVIDLGRNDGTSRRQLAAAPIVLREYIAQSLTDGEEREAIDILRALFEYLRSDINGRKAHRILRYDPIDILRHFLADERLDARWREKSLAGMIAQLEGKRTFLGRMLTALGRPDSELSTPD</sequence>
<evidence type="ECO:0008006" key="3">
    <source>
        <dbReference type="Google" id="ProtNLM"/>
    </source>
</evidence>
<protein>
    <recommendedName>
        <fullName evidence="3">Nucleotidyl transferase AbiEii/AbiGii toxin family protein</fullName>
    </recommendedName>
</protein>
<dbReference type="Proteomes" id="UP001059971">
    <property type="component" value="Chromosome 1"/>
</dbReference>
<dbReference type="RefSeq" id="WP_261934839.1">
    <property type="nucleotide sequence ID" value="NZ_AP018817.1"/>
</dbReference>
<gene>
    <name evidence="1" type="ORF">SBA_ch1_27070</name>
</gene>
<reference evidence="1" key="1">
    <citation type="submission" date="2018-07" db="EMBL/GenBank/DDBJ databases">
        <title>Complete genome sequence of Sphingomonas bisphenolicum strain AO1, a bisphenol A degradative bacterium isolated from Japanese farm field.</title>
        <authorList>
            <person name="Murakami M."/>
            <person name="Koh M."/>
            <person name="Koba S."/>
            <person name="Matsumura Y."/>
        </authorList>
    </citation>
    <scope>NUCLEOTIDE SEQUENCE</scope>
    <source>
        <strain evidence="1">AO1</strain>
    </source>
</reference>
<evidence type="ECO:0000313" key="2">
    <source>
        <dbReference type="Proteomes" id="UP001059971"/>
    </source>
</evidence>
<accession>A0ABN5WHF2</accession>
<evidence type="ECO:0000313" key="1">
    <source>
        <dbReference type="EMBL" id="BBF70507.1"/>
    </source>
</evidence>
<keyword evidence="2" id="KW-1185">Reference proteome</keyword>
<dbReference type="EMBL" id="AP018817">
    <property type="protein sequence ID" value="BBF70507.1"/>
    <property type="molecule type" value="Genomic_DNA"/>
</dbReference>
<name>A0ABN5WHF2_9SPHN</name>